<evidence type="ECO:0000313" key="3">
    <source>
        <dbReference type="Proteomes" id="UP000008066"/>
    </source>
</evidence>
<sequence length="66" mass="6836">MVTLTRLAALAGLLASQTFAAPAATPDIQLDGSLISPNGTVLDCRAVEGVHLVNCDRNDNISGSLW</sequence>
<reference evidence="2 3" key="1">
    <citation type="journal article" date="2011" name="Cell">
        <title>Insight into structure and assembly of the nuclear pore complex by utilizing the genome of a eukaryotic thermophile.</title>
        <authorList>
            <person name="Amlacher S."/>
            <person name="Sarges P."/>
            <person name="Flemming D."/>
            <person name="van Noort V."/>
            <person name="Kunze R."/>
            <person name="Devos D.P."/>
            <person name="Arumugam M."/>
            <person name="Bork P."/>
            <person name="Hurt E."/>
        </authorList>
    </citation>
    <scope>NUCLEOTIDE SEQUENCE [LARGE SCALE GENOMIC DNA]</scope>
    <source>
        <strain evidence="3">DSM 1495 / CBS 144.50 / IMI 039719</strain>
    </source>
</reference>
<feature type="chain" id="PRO_5003408910" description="Cyanovirin-N domain-containing protein" evidence="1">
    <location>
        <begin position="21"/>
        <end position="66"/>
    </location>
</feature>
<dbReference type="AlphaFoldDB" id="G0S8S1"/>
<accession>G0S8S1</accession>
<proteinExistence type="predicted"/>
<protein>
    <recommendedName>
        <fullName evidence="4">Cyanovirin-N domain-containing protein</fullName>
    </recommendedName>
</protein>
<dbReference type="RefSeq" id="XP_006694423.1">
    <property type="nucleotide sequence ID" value="XM_006694360.1"/>
</dbReference>
<dbReference type="EMBL" id="GL988042">
    <property type="protein sequence ID" value="EGS20274.1"/>
    <property type="molecule type" value="Genomic_DNA"/>
</dbReference>
<keyword evidence="3" id="KW-1185">Reference proteome</keyword>
<evidence type="ECO:0000256" key="1">
    <source>
        <dbReference type="SAM" id="SignalP"/>
    </source>
</evidence>
<evidence type="ECO:0000313" key="2">
    <source>
        <dbReference type="EMBL" id="EGS20274.1"/>
    </source>
</evidence>
<dbReference type="HOGENOM" id="CLU_2830995_0_0_1"/>
<dbReference type="Proteomes" id="UP000008066">
    <property type="component" value="Unassembled WGS sequence"/>
</dbReference>
<evidence type="ECO:0008006" key="4">
    <source>
        <dbReference type="Google" id="ProtNLM"/>
    </source>
</evidence>
<gene>
    <name evidence="2" type="ORF">CTHT_0040130</name>
</gene>
<feature type="signal peptide" evidence="1">
    <location>
        <begin position="1"/>
        <end position="20"/>
    </location>
</feature>
<dbReference type="GeneID" id="18258051"/>
<dbReference type="KEGG" id="cthr:CTHT_0040130"/>
<organism evidence="3">
    <name type="scientific">Chaetomium thermophilum (strain DSM 1495 / CBS 144.50 / IMI 039719)</name>
    <name type="common">Thermochaetoides thermophila</name>
    <dbReference type="NCBI Taxonomy" id="759272"/>
    <lineage>
        <taxon>Eukaryota</taxon>
        <taxon>Fungi</taxon>
        <taxon>Dikarya</taxon>
        <taxon>Ascomycota</taxon>
        <taxon>Pezizomycotina</taxon>
        <taxon>Sordariomycetes</taxon>
        <taxon>Sordariomycetidae</taxon>
        <taxon>Sordariales</taxon>
        <taxon>Chaetomiaceae</taxon>
        <taxon>Thermochaetoides</taxon>
    </lineage>
</organism>
<name>G0S8S1_CHATD</name>
<keyword evidence="1" id="KW-0732">Signal</keyword>